<feature type="region of interest" description="Disordered" evidence="6">
    <location>
        <begin position="61"/>
        <end position="115"/>
    </location>
</feature>
<proteinExistence type="inferred from homology"/>
<feature type="compositionally biased region" description="Polar residues" evidence="6">
    <location>
        <begin position="150"/>
        <end position="161"/>
    </location>
</feature>
<feature type="region of interest" description="Disordered" evidence="6">
    <location>
        <begin position="364"/>
        <end position="389"/>
    </location>
</feature>
<reference evidence="8 9" key="1">
    <citation type="journal article" date="2018" name="Evol. Lett.">
        <title>Horizontal gene cluster transfer increased hallucinogenic mushroom diversity.</title>
        <authorList>
            <person name="Reynolds H.T."/>
            <person name="Vijayakumar V."/>
            <person name="Gluck-Thaler E."/>
            <person name="Korotkin H.B."/>
            <person name="Matheny P.B."/>
            <person name="Slot J.C."/>
        </authorList>
    </citation>
    <scope>NUCLEOTIDE SEQUENCE [LARGE SCALE GENOMIC DNA]</scope>
    <source>
        <strain evidence="8 9">SRW20</strain>
    </source>
</reference>
<dbReference type="SUPFAM" id="SSF54211">
    <property type="entry name" value="Ribosomal protein S5 domain 2-like"/>
    <property type="match status" value="1"/>
</dbReference>
<feature type="compositionally biased region" description="Acidic residues" evidence="6">
    <location>
        <begin position="366"/>
        <end position="383"/>
    </location>
</feature>
<dbReference type="OrthoDB" id="309483at2759"/>
<dbReference type="Pfam" id="PF00333">
    <property type="entry name" value="Ribosomal_S5"/>
    <property type="match status" value="1"/>
</dbReference>
<dbReference type="InterPro" id="IPR013810">
    <property type="entry name" value="Ribosomal_uS5_N"/>
</dbReference>
<dbReference type="InterPro" id="IPR014721">
    <property type="entry name" value="Ribsml_uS5_D2-typ_fold_subgr"/>
</dbReference>
<feature type="region of interest" description="Disordered" evidence="6">
    <location>
        <begin position="545"/>
        <end position="568"/>
    </location>
</feature>
<dbReference type="FunFam" id="3.30.230.10:FF:000002">
    <property type="entry name" value="30S ribosomal protein S5"/>
    <property type="match status" value="1"/>
</dbReference>
<dbReference type="GO" id="GO:1990904">
    <property type="term" value="C:ribonucleoprotein complex"/>
    <property type="evidence" value="ECO:0007669"/>
    <property type="project" value="UniProtKB-UniRule"/>
</dbReference>
<dbReference type="AlphaFoldDB" id="A0A409VLV4"/>
<dbReference type="InterPro" id="IPR005324">
    <property type="entry name" value="Ribosomal_uS5_C"/>
</dbReference>
<evidence type="ECO:0000256" key="4">
    <source>
        <dbReference type="PROSITE-ProRule" id="PRU00268"/>
    </source>
</evidence>
<dbReference type="Gene3D" id="3.30.230.10">
    <property type="match status" value="1"/>
</dbReference>
<dbReference type="InParanoid" id="A0A409VLV4"/>
<dbReference type="EMBL" id="NHYE01005614">
    <property type="protein sequence ID" value="PPQ67218.1"/>
    <property type="molecule type" value="Genomic_DNA"/>
</dbReference>
<dbReference type="InterPro" id="IPR020568">
    <property type="entry name" value="Ribosomal_Su5_D2-typ_SF"/>
</dbReference>
<dbReference type="STRING" id="231916.A0A409VLV4"/>
<organism evidence="8 9">
    <name type="scientific">Gymnopilus dilepis</name>
    <dbReference type="NCBI Taxonomy" id="231916"/>
    <lineage>
        <taxon>Eukaryota</taxon>
        <taxon>Fungi</taxon>
        <taxon>Dikarya</taxon>
        <taxon>Basidiomycota</taxon>
        <taxon>Agaricomycotina</taxon>
        <taxon>Agaricomycetes</taxon>
        <taxon>Agaricomycetidae</taxon>
        <taxon>Agaricales</taxon>
        <taxon>Agaricineae</taxon>
        <taxon>Hymenogastraceae</taxon>
        <taxon>Gymnopilus</taxon>
    </lineage>
</organism>
<name>A0A409VLV4_9AGAR</name>
<dbReference type="Gene3D" id="3.30.160.20">
    <property type="match status" value="1"/>
</dbReference>
<keyword evidence="9" id="KW-1185">Reference proteome</keyword>
<keyword evidence="3 4" id="KW-0687">Ribonucleoprotein</keyword>
<evidence type="ECO:0000256" key="2">
    <source>
        <dbReference type="ARBA" id="ARBA00022980"/>
    </source>
</evidence>
<dbReference type="PANTHER" id="PTHR48277">
    <property type="entry name" value="MITOCHONDRIAL RIBOSOMAL PROTEIN S5"/>
    <property type="match status" value="1"/>
</dbReference>
<comment type="similarity">
    <text evidence="1 5">Belongs to the universal ribosomal protein uS5 family.</text>
</comment>
<evidence type="ECO:0000256" key="3">
    <source>
        <dbReference type="ARBA" id="ARBA00023274"/>
    </source>
</evidence>
<dbReference type="Pfam" id="PF03719">
    <property type="entry name" value="Ribosomal_S5_C"/>
    <property type="match status" value="1"/>
</dbReference>
<dbReference type="GO" id="GO:0003723">
    <property type="term" value="F:RNA binding"/>
    <property type="evidence" value="ECO:0007669"/>
    <property type="project" value="InterPro"/>
</dbReference>
<gene>
    <name evidence="8" type="ORF">CVT26_007291</name>
</gene>
<evidence type="ECO:0000256" key="1">
    <source>
        <dbReference type="ARBA" id="ARBA00008945"/>
    </source>
</evidence>
<evidence type="ECO:0000313" key="8">
    <source>
        <dbReference type="EMBL" id="PPQ67218.1"/>
    </source>
</evidence>
<dbReference type="GO" id="GO:0005737">
    <property type="term" value="C:cytoplasm"/>
    <property type="evidence" value="ECO:0007669"/>
    <property type="project" value="UniProtKB-ARBA"/>
</dbReference>
<keyword evidence="2 4" id="KW-0689">Ribosomal protein</keyword>
<comment type="caution">
    <text evidence="8">The sequence shown here is derived from an EMBL/GenBank/DDBJ whole genome shotgun (WGS) entry which is preliminary data.</text>
</comment>
<sequence>MHRLVFLRPVSRAICVQGSAGPSRRLYRAFSTSSCRNFGASNSVNKKKSKQDMSFVDADIFGGVESPTPAQAEPEEPAQSKSAKAKSTMPESVEAQAFEGPTEVLADPIPEPEPFTDAEYAASFKMELESQPTEQKDEIPRTSPIIPGQGQPSIESSSQPTLLKFESTPSPSPTPATSNKRSGLKVDLHQYYSAWFSLETREVLQARGLDRYGFVSVVMQTREALDVLSQLTPEEEEQFDQRWLWFEMEEGNEDKALLPVLEFLLARGLVISPPTHEAPHPEQSPSLISPEAGKKALRAPLGSKWKKMIDGIVKTTSEPIPYPDLMTPDSVLDPRDVLDIPPTPDSPFHNRVIVRNHQSVFHDYPEEGDDFLDPPEESPEQQEGESGSMASALPVPLKYYQNLYQSILMRRSVVQQTGKGKIRRIAYMVLVGDGNGLVGYGEGKHSNGAVALNAARIAAVKNMDWVQRFENRTIWTEMSTKLGATELILRPRPVGFGLRCNPFLHQILRAAGLKDISAKVWGSRNKLNVIKAAFRMLHAGHAPTGMGDGVGGKGRKLSKGTGVRGKEELERARGRKLINLRF</sequence>
<evidence type="ECO:0000256" key="5">
    <source>
        <dbReference type="RuleBase" id="RU003823"/>
    </source>
</evidence>
<dbReference type="GO" id="GO:0005840">
    <property type="term" value="C:ribosome"/>
    <property type="evidence" value="ECO:0007669"/>
    <property type="project" value="UniProtKB-KW"/>
</dbReference>
<accession>A0A409VLV4</accession>
<evidence type="ECO:0000313" key="9">
    <source>
        <dbReference type="Proteomes" id="UP000284706"/>
    </source>
</evidence>
<dbReference type="Proteomes" id="UP000284706">
    <property type="component" value="Unassembled WGS sequence"/>
</dbReference>
<dbReference type="GO" id="GO:0006412">
    <property type="term" value="P:translation"/>
    <property type="evidence" value="ECO:0007669"/>
    <property type="project" value="InterPro"/>
</dbReference>
<protein>
    <recommendedName>
        <fullName evidence="7">S5 DRBM domain-containing protein</fullName>
    </recommendedName>
</protein>
<evidence type="ECO:0000256" key="6">
    <source>
        <dbReference type="SAM" id="MobiDB-lite"/>
    </source>
</evidence>
<dbReference type="PANTHER" id="PTHR48277:SF1">
    <property type="entry name" value="MITOCHONDRIAL RIBOSOMAL PROTEIN S5"/>
    <property type="match status" value="1"/>
</dbReference>
<evidence type="ECO:0000259" key="7">
    <source>
        <dbReference type="PROSITE" id="PS50881"/>
    </source>
</evidence>
<dbReference type="SUPFAM" id="SSF54768">
    <property type="entry name" value="dsRNA-binding domain-like"/>
    <property type="match status" value="1"/>
</dbReference>
<dbReference type="GO" id="GO:0003735">
    <property type="term" value="F:structural constituent of ribosome"/>
    <property type="evidence" value="ECO:0007669"/>
    <property type="project" value="UniProtKB-UniRule"/>
</dbReference>
<dbReference type="PROSITE" id="PS50881">
    <property type="entry name" value="S5_DSRBD"/>
    <property type="match status" value="1"/>
</dbReference>
<feature type="region of interest" description="Disordered" evidence="6">
    <location>
        <begin position="127"/>
        <end position="181"/>
    </location>
</feature>
<feature type="domain" description="S5 DRBM" evidence="7">
    <location>
        <begin position="403"/>
        <end position="466"/>
    </location>
</feature>
<dbReference type="InterPro" id="IPR000851">
    <property type="entry name" value="Ribosomal_uS5"/>
</dbReference>